<evidence type="ECO:0000313" key="1">
    <source>
        <dbReference type="EMBL" id="HFM96600.1"/>
    </source>
</evidence>
<name>A0A7C3PFE3_9CYAN</name>
<accession>A0A7C3PFE3</accession>
<dbReference type="EMBL" id="DSRU01000036">
    <property type="protein sequence ID" value="HFM96600.1"/>
    <property type="molecule type" value="Genomic_DNA"/>
</dbReference>
<dbReference type="AlphaFoldDB" id="A0A7C3PFE3"/>
<reference evidence="1" key="1">
    <citation type="journal article" date="2020" name="mSystems">
        <title>Genome- and Community-Level Interaction Insights into Carbon Utilization and Element Cycling Functions of Hydrothermarchaeota in Hydrothermal Sediment.</title>
        <authorList>
            <person name="Zhou Z."/>
            <person name="Liu Y."/>
            <person name="Xu W."/>
            <person name="Pan J."/>
            <person name="Luo Z.H."/>
            <person name="Li M."/>
        </authorList>
    </citation>
    <scope>NUCLEOTIDE SEQUENCE [LARGE SCALE GENOMIC DNA]</scope>
    <source>
        <strain evidence="1">SpSt-418</strain>
    </source>
</reference>
<sequence length="174" mass="20187">MQTYIWQAGSSDPANPEHLAAIRQWWQSLDNKEVNWRQRILSGTTEAASLNWDDQRFDESFLLVAPQLRGITLYWRKSSQTDERSTTPHKLELDLLHQCLYIYPRSQPEVVIRIESKEFAFRSLDLEATVVEYDAAHQILRLRDNLQQIEINAHLTLEVISQLQAALADPSQDA</sequence>
<comment type="caution">
    <text evidence="1">The sequence shown here is derived from an EMBL/GenBank/DDBJ whole genome shotgun (WGS) entry which is preliminary data.</text>
</comment>
<organism evidence="1">
    <name type="scientific">Oscillatoriales cyanobacterium SpSt-418</name>
    <dbReference type="NCBI Taxonomy" id="2282169"/>
    <lineage>
        <taxon>Bacteria</taxon>
        <taxon>Bacillati</taxon>
        <taxon>Cyanobacteriota</taxon>
        <taxon>Cyanophyceae</taxon>
        <taxon>Oscillatoriophycideae</taxon>
        <taxon>Oscillatoriales</taxon>
    </lineage>
</organism>
<proteinExistence type="predicted"/>
<protein>
    <submittedName>
        <fullName evidence="1">Uncharacterized protein</fullName>
    </submittedName>
</protein>
<gene>
    <name evidence="1" type="ORF">ENR64_02315</name>
</gene>